<dbReference type="NCBIfam" id="NF008740">
    <property type="entry name" value="PRK11770.1-2"/>
    <property type="match status" value="1"/>
</dbReference>
<keyword evidence="4" id="KW-1185">Reference proteome</keyword>
<protein>
    <recommendedName>
        <fullName evidence="2">Inner membrane component domain-containing protein</fullName>
    </recommendedName>
</protein>
<dbReference type="Pfam" id="PF03733">
    <property type="entry name" value="YccF"/>
    <property type="match status" value="2"/>
</dbReference>
<feature type="domain" description="Inner membrane component" evidence="2">
    <location>
        <begin position="66"/>
        <end position="115"/>
    </location>
</feature>
<sequence>MKILGNIIWFIFSGLWAWLAWSIIGLILCFTVIGIPVGIQCFKIGQFGLFPFGKTIEPGQSGGHLILNLIWIVLVGWELALMHLSSAILLCVTIVGIPFAWQSVKLAYVSIIPFGAKIVPI</sequence>
<dbReference type="InterPro" id="IPR052937">
    <property type="entry name" value="Inner_membrane_protein"/>
</dbReference>
<proteinExistence type="predicted"/>
<accession>G5KHI5</accession>
<dbReference type="PANTHER" id="PTHR42903:SF1">
    <property type="entry name" value="INNER MEMBRANE PROTEIN YCCF"/>
    <property type="match status" value="1"/>
</dbReference>
<dbReference type="AlphaFoldDB" id="G5KHI5"/>
<dbReference type="PIRSF" id="PIRSF028777">
    <property type="entry name" value="UCP028777"/>
    <property type="match status" value="1"/>
</dbReference>
<dbReference type="InterPro" id="IPR031308">
    <property type="entry name" value="UCP028777"/>
</dbReference>
<keyword evidence="1" id="KW-0812">Transmembrane</keyword>
<keyword evidence="1" id="KW-1133">Transmembrane helix</keyword>
<dbReference type="InterPro" id="IPR005185">
    <property type="entry name" value="YccF"/>
</dbReference>
<gene>
    <name evidence="3" type="ORF">STRUR_1501</name>
</gene>
<dbReference type="RefSeq" id="WP_006738488.1">
    <property type="nucleotide sequence ID" value="NZ_AEUZ02000001.1"/>
</dbReference>
<dbReference type="PANTHER" id="PTHR42903">
    <property type="entry name" value="INNER MEMBRANE PROTEIN YCCF"/>
    <property type="match status" value="1"/>
</dbReference>
<dbReference type="Proteomes" id="UP000005388">
    <property type="component" value="Unassembled WGS sequence"/>
</dbReference>
<organism evidence="3 4">
    <name type="scientific">Streptococcus urinalis 2285-97</name>
    <dbReference type="NCBI Taxonomy" id="764291"/>
    <lineage>
        <taxon>Bacteria</taxon>
        <taxon>Bacillati</taxon>
        <taxon>Bacillota</taxon>
        <taxon>Bacilli</taxon>
        <taxon>Lactobacillales</taxon>
        <taxon>Streptococcaceae</taxon>
        <taxon>Streptococcus</taxon>
    </lineage>
</organism>
<keyword evidence="1" id="KW-0472">Membrane</keyword>
<evidence type="ECO:0000259" key="2">
    <source>
        <dbReference type="Pfam" id="PF03733"/>
    </source>
</evidence>
<dbReference type="GO" id="GO:0005886">
    <property type="term" value="C:plasma membrane"/>
    <property type="evidence" value="ECO:0007669"/>
    <property type="project" value="TreeGrafter"/>
</dbReference>
<reference evidence="3 4" key="1">
    <citation type="journal article" date="2014" name="Int. J. Syst. Evol. Microbiol.">
        <title>Phylogenomics and the dynamic genome evolution of the genus Streptococcus.</title>
        <authorList>
            <consortium name="The Broad Institute Genome Sequencing Platform"/>
            <person name="Richards V.P."/>
            <person name="Palmer S.R."/>
            <person name="Pavinski Bitar P.D."/>
            <person name="Qin X."/>
            <person name="Weinstock G.M."/>
            <person name="Highlander S.K."/>
            <person name="Town C.D."/>
            <person name="Burne R.A."/>
            <person name="Stanhope M.J."/>
        </authorList>
    </citation>
    <scope>NUCLEOTIDE SEQUENCE [LARGE SCALE GENOMIC DNA]</scope>
    <source>
        <strain evidence="3 4">2285-97</strain>
    </source>
</reference>
<comment type="caution">
    <text evidence="3">The sequence shown here is derived from an EMBL/GenBank/DDBJ whole genome shotgun (WGS) entry which is preliminary data.</text>
</comment>
<evidence type="ECO:0000313" key="3">
    <source>
        <dbReference type="EMBL" id="EHJ55695.1"/>
    </source>
</evidence>
<evidence type="ECO:0000256" key="1">
    <source>
        <dbReference type="SAM" id="Phobius"/>
    </source>
</evidence>
<feature type="transmembrane region" description="Helical" evidence="1">
    <location>
        <begin position="7"/>
        <end position="39"/>
    </location>
</feature>
<dbReference type="EMBL" id="AEUZ02000001">
    <property type="protein sequence ID" value="EHJ55695.1"/>
    <property type="molecule type" value="Genomic_DNA"/>
</dbReference>
<name>G5KHI5_9STRE</name>
<dbReference type="eggNOG" id="COG3304">
    <property type="taxonomic scope" value="Bacteria"/>
</dbReference>
<feature type="domain" description="Inner membrane component" evidence="2">
    <location>
        <begin position="4"/>
        <end position="54"/>
    </location>
</feature>
<dbReference type="STRING" id="764291.STRUR_1501"/>
<feature type="transmembrane region" description="Helical" evidence="1">
    <location>
        <begin position="84"/>
        <end position="101"/>
    </location>
</feature>
<evidence type="ECO:0000313" key="4">
    <source>
        <dbReference type="Proteomes" id="UP000005388"/>
    </source>
</evidence>